<gene>
    <name evidence="4" type="primary">divK</name>
    <name evidence="4" type="ORF">DSM104440_00761</name>
</gene>
<dbReference type="GO" id="GO:0000160">
    <property type="term" value="P:phosphorelay signal transduction system"/>
    <property type="evidence" value="ECO:0007669"/>
    <property type="project" value="InterPro"/>
</dbReference>
<dbReference type="RefSeq" id="WP_171160762.1">
    <property type="nucleotide sequence ID" value="NZ_CP053073.1"/>
</dbReference>
<keyword evidence="1 2" id="KW-0597">Phosphoprotein</keyword>
<dbReference type="InterPro" id="IPR011006">
    <property type="entry name" value="CheY-like_superfamily"/>
</dbReference>
<dbReference type="PROSITE" id="PS50110">
    <property type="entry name" value="RESPONSE_REGULATORY"/>
    <property type="match status" value="1"/>
</dbReference>
<dbReference type="KEGG" id="upl:DSM104440_00761"/>
<dbReference type="Proteomes" id="UP000503096">
    <property type="component" value="Chromosome"/>
</dbReference>
<feature type="modified residue" description="4-aspartylphosphate" evidence="2">
    <location>
        <position position="55"/>
    </location>
</feature>
<dbReference type="AlphaFoldDB" id="A0A6M4H324"/>
<evidence type="ECO:0000313" key="4">
    <source>
        <dbReference type="EMBL" id="QJR13969.1"/>
    </source>
</evidence>
<dbReference type="Pfam" id="PF00072">
    <property type="entry name" value="Response_reg"/>
    <property type="match status" value="1"/>
</dbReference>
<dbReference type="SUPFAM" id="SSF52172">
    <property type="entry name" value="CheY-like"/>
    <property type="match status" value="1"/>
</dbReference>
<dbReference type="Gene3D" id="3.40.50.2300">
    <property type="match status" value="1"/>
</dbReference>
<proteinExistence type="predicted"/>
<evidence type="ECO:0000256" key="2">
    <source>
        <dbReference type="PROSITE-ProRule" id="PRU00169"/>
    </source>
</evidence>
<dbReference type="InterPro" id="IPR001789">
    <property type="entry name" value="Sig_transdc_resp-reg_receiver"/>
</dbReference>
<dbReference type="EMBL" id="CP053073">
    <property type="protein sequence ID" value="QJR13969.1"/>
    <property type="molecule type" value="Genomic_DNA"/>
</dbReference>
<evidence type="ECO:0000256" key="1">
    <source>
        <dbReference type="ARBA" id="ARBA00022553"/>
    </source>
</evidence>
<dbReference type="InParanoid" id="A0A6M4H324"/>
<name>A0A6M4H324_9PROT</name>
<dbReference type="PANTHER" id="PTHR44591:SF3">
    <property type="entry name" value="RESPONSE REGULATORY DOMAIN-CONTAINING PROTEIN"/>
    <property type="match status" value="1"/>
</dbReference>
<feature type="domain" description="Response regulatory" evidence="3">
    <location>
        <begin position="6"/>
        <end position="122"/>
    </location>
</feature>
<dbReference type="PANTHER" id="PTHR44591">
    <property type="entry name" value="STRESS RESPONSE REGULATOR PROTEIN 1"/>
    <property type="match status" value="1"/>
</dbReference>
<accession>A0A6M4H324</accession>
<reference evidence="4 5" key="1">
    <citation type="submission" date="2020-04" db="EMBL/GenBank/DDBJ databases">
        <title>Usitatibacter rugosus gen. nov., sp. nov. and Usitatibacter palustris sp. nov., novel members of Usitatibacteraceae fam. nov. within the order Nitrosomonadales isolated from soil.</title>
        <authorList>
            <person name="Huber K.J."/>
            <person name="Neumann-Schaal M."/>
            <person name="Geppert A."/>
            <person name="Luckner M."/>
            <person name="Wanner G."/>
            <person name="Overmann J."/>
        </authorList>
    </citation>
    <scope>NUCLEOTIDE SEQUENCE [LARGE SCALE GENOMIC DNA]</scope>
    <source>
        <strain evidence="4 5">Swamp67</strain>
    </source>
</reference>
<evidence type="ECO:0000259" key="3">
    <source>
        <dbReference type="PROSITE" id="PS50110"/>
    </source>
</evidence>
<dbReference type="SMART" id="SM00448">
    <property type="entry name" value="REC"/>
    <property type="match status" value="1"/>
</dbReference>
<protein>
    <submittedName>
        <fullName evidence="4">Polar-differentiation response regulator DivK</fullName>
    </submittedName>
</protein>
<organism evidence="4 5">
    <name type="scientific">Usitatibacter palustris</name>
    <dbReference type="NCBI Taxonomy" id="2732487"/>
    <lineage>
        <taxon>Bacteria</taxon>
        <taxon>Pseudomonadati</taxon>
        <taxon>Pseudomonadota</taxon>
        <taxon>Betaproteobacteria</taxon>
        <taxon>Nitrosomonadales</taxon>
        <taxon>Usitatibacteraceae</taxon>
        <taxon>Usitatibacter</taxon>
    </lineage>
</organism>
<keyword evidence="5" id="KW-1185">Reference proteome</keyword>
<evidence type="ECO:0000313" key="5">
    <source>
        <dbReference type="Proteomes" id="UP000503096"/>
    </source>
</evidence>
<sequence>MAGGWRVLIVDDSVDGAEILAMLLSSMGHETFVAHDGAGAISVAMEKRPDLILLDLRLPDVSGYEVAKRLRDDPSFATVRLVGLSGFSSAVHRDRCLEVGIDDYYEKPIDAATLEGLFDRLRPRGE</sequence>
<dbReference type="InterPro" id="IPR050595">
    <property type="entry name" value="Bact_response_regulator"/>
</dbReference>